<gene>
    <name evidence="6" type="ORF">C7443_101349</name>
</gene>
<proteinExistence type="predicted"/>
<dbReference type="EMBL" id="QGTJ01000001">
    <property type="protein sequence ID" value="PWV65864.1"/>
    <property type="molecule type" value="Genomic_DNA"/>
</dbReference>
<keyword evidence="1" id="KW-0001">2Fe-2S</keyword>
<protein>
    <submittedName>
        <fullName evidence="6">Nitrite reductase/ring-hydroxylating ferredoxin subunit</fullName>
    </submittedName>
</protein>
<keyword evidence="3" id="KW-0408">Iron</keyword>
<keyword evidence="7" id="KW-1185">Reference proteome</keyword>
<accession>A0A317N160</accession>
<dbReference type="InterPro" id="IPR036922">
    <property type="entry name" value="Rieske_2Fe-2S_sf"/>
</dbReference>
<dbReference type="SUPFAM" id="SSF50022">
    <property type="entry name" value="ISP domain"/>
    <property type="match status" value="1"/>
</dbReference>
<comment type="caution">
    <text evidence="6">The sequence shown here is derived from an EMBL/GenBank/DDBJ whole genome shotgun (WGS) entry which is preliminary data.</text>
</comment>
<keyword evidence="4" id="KW-0411">Iron-sulfur</keyword>
<feature type="domain" description="Rieske" evidence="5">
    <location>
        <begin position="9"/>
        <end position="115"/>
    </location>
</feature>
<evidence type="ECO:0000256" key="3">
    <source>
        <dbReference type="ARBA" id="ARBA00023004"/>
    </source>
</evidence>
<sequence length="131" mass="14561">MSDESKPRLHICRSDELVEGHYRRIDVILGKRAVVPLVVLRYQGQCRAYRNRCVHQALPLDCDTYELFDDSGRLLRCSTHGVTYEPLSGVVVSPLCEGMKLTAFKVLEDADGIWLVDGRVKGLAGATQGDA</sequence>
<dbReference type="Gene3D" id="2.102.10.10">
    <property type="entry name" value="Rieske [2Fe-2S] iron-sulphur domain"/>
    <property type="match status" value="1"/>
</dbReference>
<dbReference type="RefSeq" id="WP_170123446.1">
    <property type="nucleotide sequence ID" value="NZ_QGTJ01000001.1"/>
</dbReference>
<evidence type="ECO:0000313" key="6">
    <source>
        <dbReference type="EMBL" id="PWV65864.1"/>
    </source>
</evidence>
<evidence type="ECO:0000256" key="1">
    <source>
        <dbReference type="ARBA" id="ARBA00022714"/>
    </source>
</evidence>
<dbReference type="GO" id="GO:0046872">
    <property type="term" value="F:metal ion binding"/>
    <property type="evidence" value="ECO:0007669"/>
    <property type="project" value="UniProtKB-KW"/>
</dbReference>
<dbReference type="Proteomes" id="UP000246569">
    <property type="component" value="Unassembled WGS sequence"/>
</dbReference>
<dbReference type="InterPro" id="IPR017941">
    <property type="entry name" value="Rieske_2Fe-2S"/>
</dbReference>
<evidence type="ECO:0000256" key="4">
    <source>
        <dbReference type="ARBA" id="ARBA00023014"/>
    </source>
</evidence>
<evidence type="ECO:0000256" key="2">
    <source>
        <dbReference type="ARBA" id="ARBA00022723"/>
    </source>
</evidence>
<dbReference type="AlphaFoldDB" id="A0A317N160"/>
<reference evidence="6 7" key="1">
    <citation type="submission" date="2018-05" db="EMBL/GenBank/DDBJ databases">
        <title>Genomic Encyclopedia of Type Strains, Phase IV (KMG-IV): sequencing the most valuable type-strain genomes for metagenomic binning, comparative biology and taxonomic classification.</title>
        <authorList>
            <person name="Goeker M."/>
        </authorList>
    </citation>
    <scope>NUCLEOTIDE SEQUENCE [LARGE SCALE GENOMIC DNA]</scope>
    <source>
        <strain evidence="6 7">DSM 23606</strain>
    </source>
</reference>
<dbReference type="PROSITE" id="PS51296">
    <property type="entry name" value="RIESKE"/>
    <property type="match status" value="1"/>
</dbReference>
<evidence type="ECO:0000259" key="5">
    <source>
        <dbReference type="PROSITE" id="PS51296"/>
    </source>
</evidence>
<name>A0A317N160_9GAMM</name>
<keyword evidence="2" id="KW-0479">Metal-binding</keyword>
<dbReference type="Pfam" id="PF00355">
    <property type="entry name" value="Rieske"/>
    <property type="match status" value="1"/>
</dbReference>
<organism evidence="6 7">
    <name type="scientific">Plasticicumulans acidivorans</name>
    <dbReference type="NCBI Taxonomy" id="886464"/>
    <lineage>
        <taxon>Bacteria</taxon>
        <taxon>Pseudomonadati</taxon>
        <taxon>Pseudomonadota</taxon>
        <taxon>Gammaproteobacteria</taxon>
        <taxon>Candidatus Competibacteraceae</taxon>
        <taxon>Plasticicumulans</taxon>
    </lineage>
</organism>
<evidence type="ECO:0000313" key="7">
    <source>
        <dbReference type="Proteomes" id="UP000246569"/>
    </source>
</evidence>
<dbReference type="GO" id="GO:0051537">
    <property type="term" value="F:2 iron, 2 sulfur cluster binding"/>
    <property type="evidence" value="ECO:0007669"/>
    <property type="project" value="UniProtKB-KW"/>
</dbReference>